<dbReference type="EMBL" id="AY123099">
    <property type="protein sequence ID" value="AAM93971.1"/>
    <property type="molecule type" value="mRNA"/>
</dbReference>
<dbReference type="SMART" id="SM00822">
    <property type="entry name" value="PKS_KR"/>
    <property type="match status" value="1"/>
</dbReference>
<evidence type="ECO:0000256" key="3">
    <source>
        <dbReference type="RuleBase" id="RU000363"/>
    </source>
</evidence>
<proteinExistence type="evidence at transcript level"/>
<reference evidence="5" key="1">
    <citation type="submission" date="2002-06" db="EMBL/GenBank/DDBJ databases">
        <authorList>
            <person name="Liu C.L."/>
            <person name="Lee Y.K."/>
            <person name="Lee H.K."/>
        </authorList>
    </citation>
    <scope>NUCLEOTIDE SEQUENCE</scope>
</reference>
<dbReference type="PROSITE" id="PS00061">
    <property type="entry name" value="ADH_SHORT"/>
    <property type="match status" value="1"/>
</dbReference>
<feature type="non-terminal residue" evidence="5">
    <location>
        <position position="210"/>
    </location>
</feature>
<comment type="similarity">
    <text evidence="1 3">Belongs to the short-chain dehydrogenases/reductases (SDR) family.</text>
</comment>
<dbReference type="PRINTS" id="PR00081">
    <property type="entry name" value="GDHRDH"/>
</dbReference>
<accession>Q7XZ53</accession>
<dbReference type="Gene3D" id="3.40.50.720">
    <property type="entry name" value="NAD(P)-binding Rossmann-like Domain"/>
    <property type="match status" value="1"/>
</dbReference>
<dbReference type="InterPro" id="IPR002347">
    <property type="entry name" value="SDR_fam"/>
</dbReference>
<organism evidence="5">
    <name type="scientific">Griffithsia japonica</name>
    <name type="common">Red alga</name>
    <dbReference type="NCBI Taxonomy" id="83288"/>
    <lineage>
        <taxon>Eukaryota</taxon>
        <taxon>Rhodophyta</taxon>
        <taxon>Florideophyceae</taxon>
        <taxon>Rhodymeniophycidae</taxon>
        <taxon>Ceramiales</taxon>
        <taxon>Ceramiaceae</taxon>
        <taxon>Griffithsia</taxon>
    </lineage>
</organism>
<feature type="domain" description="Ketoreductase" evidence="4">
    <location>
        <begin position="5"/>
        <end position="186"/>
    </location>
</feature>
<keyword evidence="2" id="KW-0560">Oxidoreductase</keyword>
<evidence type="ECO:0000256" key="2">
    <source>
        <dbReference type="ARBA" id="ARBA00023002"/>
    </source>
</evidence>
<dbReference type="Pfam" id="PF00106">
    <property type="entry name" value="adh_short"/>
    <property type="match status" value="1"/>
</dbReference>
<dbReference type="PRINTS" id="PR00080">
    <property type="entry name" value="SDRFAMILY"/>
</dbReference>
<dbReference type="GO" id="GO:0016491">
    <property type="term" value="F:oxidoreductase activity"/>
    <property type="evidence" value="ECO:0007669"/>
    <property type="project" value="UniProtKB-KW"/>
</dbReference>
<dbReference type="SUPFAM" id="SSF51735">
    <property type="entry name" value="NAD(P)-binding Rossmann-fold domains"/>
    <property type="match status" value="1"/>
</dbReference>
<name>Q7XZ53_GRIJA</name>
<evidence type="ECO:0000256" key="1">
    <source>
        <dbReference type="ARBA" id="ARBA00006484"/>
    </source>
</evidence>
<sequence>MTSKHTVVITGCSSGIGIALALLLADKPGYTVIATLRKPSKAPASLTSHASIDVQRLDVTDDESTDALARYVKLQHGGASIVVNNAGFGIPGSLEQVGLEDAAGIFAVNVWGVARVTRAFAPHLRARGGGLVVTVSSTSGWLAVPYLDYYTASKMAVEGLMEGYRYSVERDNIKVVLVNPGPVATEFFGAPPLRGRRRRHRVPRARLVRL</sequence>
<dbReference type="InterPro" id="IPR020904">
    <property type="entry name" value="Sc_DH/Rdtase_CS"/>
</dbReference>
<dbReference type="InterPro" id="IPR057326">
    <property type="entry name" value="KR_dom"/>
</dbReference>
<dbReference type="InterPro" id="IPR036291">
    <property type="entry name" value="NAD(P)-bd_dom_sf"/>
</dbReference>
<dbReference type="AlphaFoldDB" id="Q7XZ53"/>
<evidence type="ECO:0000313" key="5">
    <source>
        <dbReference type="EMBL" id="AAM93971.1"/>
    </source>
</evidence>
<evidence type="ECO:0000259" key="4">
    <source>
        <dbReference type="SMART" id="SM00822"/>
    </source>
</evidence>
<protein>
    <submittedName>
        <fullName evidence="5">Short-chain alcohol dehydrogenase family enzyme</fullName>
    </submittedName>
</protein>
<dbReference type="PANTHER" id="PTHR43391">
    <property type="entry name" value="RETINOL DEHYDROGENASE-RELATED"/>
    <property type="match status" value="1"/>
</dbReference>
<dbReference type="PANTHER" id="PTHR43391:SF82">
    <property type="entry name" value="OXIDOREDUCTASE SADH-RELATED"/>
    <property type="match status" value="1"/>
</dbReference>